<protein>
    <submittedName>
        <fullName evidence="1">Uncharacterized protein</fullName>
    </submittedName>
</protein>
<reference evidence="1 2" key="1">
    <citation type="journal article" date="2022" name="Genome Biol. Evol.">
        <title>The Spruce Budworm Genome: Reconstructing the Evolutionary History of Antifreeze Proteins.</title>
        <authorList>
            <person name="Beliveau C."/>
            <person name="Gagne P."/>
            <person name="Picq S."/>
            <person name="Vernygora O."/>
            <person name="Keeling C.I."/>
            <person name="Pinkney K."/>
            <person name="Doucet D."/>
            <person name="Wen F."/>
            <person name="Johnston J.S."/>
            <person name="Maaroufi H."/>
            <person name="Boyle B."/>
            <person name="Laroche J."/>
            <person name="Dewar K."/>
            <person name="Juretic N."/>
            <person name="Blackburn G."/>
            <person name="Nisole A."/>
            <person name="Brunet B."/>
            <person name="Brandao M."/>
            <person name="Lumley L."/>
            <person name="Duan J."/>
            <person name="Quan G."/>
            <person name="Lucarotti C.J."/>
            <person name="Roe A.D."/>
            <person name="Sperling F.A.H."/>
            <person name="Levesque R.C."/>
            <person name="Cusson M."/>
        </authorList>
    </citation>
    <scope>NUCLEOTIDE SEQUENCE [LARGE SCALE GENOMIC DNA]</scope>
    <source>
        <strain evidence="1">Glfc:IPQL:Cfum</strain>
    </source>
</reference>
<comment type="caution">
    <text evidence="1">The sequence shown here is derived from an EMBL/GenBank/DDBJ whole genome shotgun (WGS) entry which is preliminary data.</text>
</comment>
<gene>
    <name evidence="1" type="ORF">MSG28_009094</name>
</gene>
<sequence>MLRALCGLRLERQAVEALAAPRRDVFKVFRTAAPAASLSSAGQTVMMTSAAAPPRAPPAPPAPPAPAAPPPAPPPPPPPRRAWTLAAAVALTASLGGAYFYRKMSDSEKEPVETEVAGVGVVSLGEALTGLVLQSGARGARRAGAGRGRGGGRAVPSGGGGAAGARGVPGGGRGHGGVRGAARAAGRPPRRRAAARGRRARAALHAPAAQQGAVAAPRPGRRRRRPGAPHLHAVERQAARARLRAAVLLHAGGGAARGRRGRCARARLARHRPGPGGAHGHAGGARPAARRVRYGACLLATGSVPSRLPALAPAAAAGRALTLHTVRDAGRVAALLDDPATQTVAIVGAGLLAAELAAALADRLQGTGKSVVQVYREGAPLQELLPGYLAADAGRRLAAMGVRQLPACEVAGCEVADGGVSLLLAHADGGSSRLRAELVLECVGAAPRVELAAAAGLELHPALGGVVVNAELLARAGVWVAGDAACFHDVLLGRRRVQHHDHAVLSGRRAAANMAGDRAPEPYTHQSMFWSDLGPQLGYEAIGIIDSELPTVGVFSADAVSDAEAAAPAEAAAGAGAAAGAEAGAETPAEARRYERGVVFYLREQRVVGVLLWNLFNRMHVARQVLARGEFDDLFEVAKLFAPHEDD</sequence>
<dbReference type="EMBL" id="CM046115">
    <property type="protein sequence ID" value="KAI8440763.1"/>
    <property type="molecule type" value="Genomic_DNA"/>
</dbReference>
<dbReference type="Proteomes" id="UP001064048">
    <property type="component" value="Chromosome 15"/>
</dbReference>
<evidence type="ECO:0000313" key="1">
    <source>
        <dbReference type="EMBL" id="KAI8440763.1"/>
    </source>
</evidence>
<evidence type="ECO:0000313" key="2">
    <source>
        <dbReference type="Proteomes" id="UP001064048"/>
    </source>
</evidence>
<keyword evidence="2" id="KW-1185">Reference proteome</keyword>
<name>A0ACC0KW72_CHOFU</name>
<proteinExistence type="predicted"/>
<accession>A0ACC0KW72</accession>
<organism evidence="1 2">
    <name type="scientific">Choristoneura fumiferana</name>
    <name type="common">Spruce budworm moth</name>
    <name type="synonym">Archips fumiferana</name>
    <dbReference type="NCBI Taxonomy" id="7141"/>
    <lineage>
        <taxon>Eukaryota</taxon>
        <taxon>Metazoa</taxon>
        <taxon>Ecdysozoa</taxon>
        <taxon>Arthropoda</taxon>
        <taxon>Hexapoda</taxon>
        <taxon>Insecta</taxon>
        <taxon>Pterygota</taxon>
        <taxon>Neoptera</taxon>
        <taxon>Endopterygota</taxon>
        <taxon>Lepidoptera</taxon>
        <taxon>Glossata</taxon>
        <taxon>Ditrysia</taxon>
        <taxon>Tortricoidea</taxon>
        <taxon>Tortricidae</taxon>
        <taxon>Tortricinae</taxon>
        <taxon>Choristoneura</taxon>
    </lineage>
</organism>